<dbReference type="STRING" id="42514.ENSPNAP00000006653"/>
<dbReference type="Gene3D" id="1.20.930.40">
    <property type="entry name" value="Transferrin receptor-like, dimerisation domain"/>
    <property type="match status" value="1"/>
</dbReference>
<reference evidence="3" key="3">
    <citation type="submission" date="2025-09" db="UniProtKB">
        <authorList>
            <consortium name="Ensembl"/>
        </authorList>
    </citation>
    <scope>IDENTIFICATION</scope>
</reference>
<dbReference type="SUPFAM" id="SSF47672">
    <property type="entry name" value="Transferrin receptor-like dimerisation domain"/>
    <property type="match status" value="1"/>
</dbReference>
<keyword evidence="2" id="KW-0812">Transmembrane</keyword>
<evidence type="ECO:0000313" key="4">
    <source>
        <dbReference type="Proteomes" id="UP001501920"/>
    </source>
</evidence>
<dbReference type="SUPFAM" id="SSF53187">
    <property type="entry name" value="Zn-dependent exopeptidases"/>
    <property type="match status" value="1"/>
</dbReference>
<reference evidence="3 4" key="1">
    <citation type="submission" date="2020-10" db="EMBL/GenBank/DDBJ databases">
        <title>Pygocentrus nattereri (red-bellied piranha) genome, fPygNat1, primary haplotype.</title>
        <authorList>
            <person name="Myers G."/>
            <person name="Meyer A."/>
            <person name="Karagic N."/>
            <person name="Pippel M."/>
            <person name="Winkler S."/>
            <person name="Tracey A."/>
            <person name="Wood J."/>
            <person name="Formenti G."/>
            <person name="Howe K."/>
            <person name="Fedrigo O."/>
            <person name="Jarvis E.D."/>
        </authorList>
    </citation>
    <scope>NUCLEOTIDE SEQUENCE [LARGE SCALE GENOMIC DNA]</scope>
</reference>
<dbReference type="InterPro" id="IPR036757">
    <property type="entry name" value="TFR-like_dimer_dom_sf"/>
</dbReference>
<sequence>MGDTQGLHPTSVLEAKRMAYRKVRASRGSSVSSRDPESEEFQAASLDLEWEMEKELEEPGLDHFQLKCMEQQAVDNSSGGAMDPDLEQIQPSVSPHGRFERLQEDPNYNSPTSRNVPKGQKRSRTCMAKYVLTGAAVFFLGLLIGLYFHTTKKQLARPSKSTDLLERIMQNITAEKIRALQRDFNALADVGEEDRTKHLAQQWEDLGLKNVQRSSYNVLLSHPGSFPNTVVDVTSNHCYLPNGASCENWSNASSSEEHFAFAAYSATGTLEAEVVDVQYGSSEDLRRVRAQMNVTNKIALLKLGHAPLLYTLSLLAELDFGACLLYVDPCDVPTEQNAWQKAFGVTLNPGGDPSTPDYPSTAGSFREDRHNLTSLLIQPISAHLAKVLLSTPILGYDQPCIPLAMPSSASGQKTIKLTVGSQTSYAKVYNVIGYLKGKINPDRYVLVGSHHSNWYEGAMADWSGGTAVMTQIIASLAAQTRAGWQPDRTTIFCSWGGSALGNIGSYEWGEENRVVLESRAVAYVSLHSPVRVLGPQTTASPSLLQLASDIRKKHIKNCIQAGGCPGLNVSSLQSPVVMDFFTNQLAVPVVEFASSANPAERVRFISEAFHPPSESLLTETLDPGFRLHETVAKMTAEAILRLSTDPVLPFSTLDIALDIQNKLKDDPLRRPDLLATAASFRTNSSLFQSEFMRPANDPKERDPSHMRMLNDVLRDLEKSFLIQSPPPGFSRNILFGLNRHTSGFAILKAAQEDVNQSLSQVSTSISSAEMLICSGLELFENDGSQ</sequence>
<keyword evidence="2" id="KW-1133">Transmembrane helix</keyword>
<dbReference type="OrthoDB" id="5841748at2759"/>
<organism evidence="3 4">
    <name type="scientific">Pygocentrus nattereri</name>
    <name type="common">Red-bellied piranha</name>
    <dbReference type="NCBI Taxonomy" id="42514"/>
    <lineage>
        <taxon>Eukaryota</taxon>
        <taxon>Metazoa</taxon>
        <taxon>Chordata</taxon>
        <taxon>Craniata</taxon>
        <taxon>Vertebrata</taxon>
        <taxon>Euteleostomi</taxon>
        <taxon>Actinopterygii</taxon>
        <taxon>Neopterygii</taxon>
        <taxon>Teleostei</taxon>
        <taxon>Ostariophysi</taxon>
        <taxon>Characiformes</taxon>
        <taxon>Characoidei</taxon>
        <taxon>Pygocentrus</taxon>
    </lineage>
</organism>
<gene>
    <name evidence="3" type="primary">NAALADL2</name>
</gene>
<evidence type="ECO:0000256" key="2">
    <source>
        <dbReference type="SAM" id="Phobius"/>
    </source>
</evidence>
<evidence type="ECO:0000313" key="3">
    <source>
        <dbReference type="Ensembl" id="ENSPNAP00000006653.2"/>
    </source>
</evidence>
<name>A0A3B4C4J6_PYGNA</name>
<dbReference type="PANTHER" id="PTHR10404:SF32">
    <property type="entry name" value="INACTIVE N-ACETYLATED-ALPHA-LINKED ACIDIC DIPEPTIDASE-LIKE PROTEIN 2"/>
    <property type="match status" value="1"/>
</dbReference>
<feature type="transmembrane region" description="Helical" evidence="2">
    <location>
        <begin position="130"/>
        <end position="148"/>
    </location>
</feature>
<feature type="compositionally biased region" description="Polar residues" evidence="1">
    <location>
        <begin position="106"/>
        <end position="115"/>
    </location>
</feature>
<dbReference type="Proteomes" id="UP001501920">
    <property type="component" value="Chromosome 15"/>
</dbReference>
<dbReference type="SUPFAM" id="SSF52025">
    <property type="entry name" value="PA domain"/>
    <property type="match status" value="1"/>
</dbReference>
<dbReference type="InterPro" id="IPR046450">
    <property type="entry name" value="PA_dom_sf"/>
</dbReference>
<proteinExistence type="predicted"/>
<keyword evidence="4" id="KW-1185">Reference proteome</keyword>
<dbReference type="AlphaFoldDB" id="A0A3B4C4J6"/>
<reference evidence="3" key="2">
    <citation type="submission" date="2025-08" db="UniProtKB">
        <authorList>
            <consortium name="Ensembl"/>
        </authorList>
    </citation>
    <scope>IDENTIFICATION</scope>
</reference>
<dbReference type="Gene3D" id="3.50.30.30">
    <property type="match status" value="1"/>
</dbReference>
<protein>
    <submittedName>
        <fullName evidence="3">N-acetylated alpha-linked acidic dipeptidase like 2</fullName>
    </submittedName>
</protein>
<accession>A0A3B4C4J6</accession>
<dbReference type="Gene3D" id="3.40.630.10">
    <property type="entry name" value="Zn peptidases"/>
    <property type="match status" value="1"/>
</dbReference>
<dbReference type="OMA" id="GYYAHKK"/>
<evidence type="ECO:0000256" key="1">
    <source>
        <dbReference type="SAM" id="MobiDB-lite"/>
    </source>
</evidence>
<dbReference type="GeneTree" id="ENSGT01030000234598"/>
<dbReference type="InterPro" id="IPR039373">
    <property type="entry name" value="Peptidase_M28B"/>
</dbReference>
<keyword evidence="2" id="KW-0472">Membrane</keyword>
<dbReference type="PANTHER" id="PTHR10404">
    <property type="entry name" value="N-ACETYLATED-ALPHA-LINKED ACIDIC DIPEPTIDASE"/>
    <property type="match status" value="1"/>
</dbReference>
<feature type="region of interest" description="Disordered" evidence="1">
    <location>
        <begin position="98"/>
        <end position="121"/>
    </location>
</feature>
<dbReference type="Ensembl" id="ENSPNAT00000003183.2">
    <property type="protein sequence ID" value="ENSPNAP00000006653.2"/>
    <property type="gene ID" value="ENSPNAG00000002334.2"/>
</dbReference>